<protein>
    <recommendedName>
        <fullName evidence="3">Lipoprotein</fullName>
    </recommendedName>
</protein>
<keyword evidence="2" id="KW-1185">Reference proteome</keyword>
<reference evidence="1 2" key="1">
    <citation type="journal article" date="2021" name="Int. J. Syst. Evol. Microbiol.">
        <title>Faecalibacter bovis sp. nov., isolated from cow faeces.</title>
        <authorList>
            <person name="Li F."/>
            <person name="Zhao W."/>
            <person name="Hong Q."/>
            <person name="Shao Q."/>
            <person name="Song J."/>
            <person name="Yang S."/>
        </authorList>
    </citation>
    <scope>NUCLEOTIDE SEQUENCE [LARGE SCALE GENOMIC DNA]</scope>
    <source>
        <strain evidence="1 2">ZY171143</strain>
    </source>
</reference>
<dbReference type="RefSeq" id="WP_230476958.1">
    <property type="nucleotide sequence ID" value="NZ_CP072842.1"/>
</dbReference>
<sequence>MRNFSLVFIILVLLISCKKEVVLAINSQEDLDKNITNSYIKVAYDTESLDMKTCNDFSFEFKDVEVIKLSKSDFNSISEGLIKSKLNSNQNLSGADFYVEYRGYKFCLNHLGNIIRNNRKMEDNPELAYLIKTKSKYYNQFSEADLVKKDSLIAWYDLPFNHKSNDSIALQNKIATKKNVILTF</sequence>
<gene>
    <name evidence="1" type="ORF">J9309_02985</name>
</gene>
<evidence type="ECO:0000313" key="1">
    <source>
        <dbReference type="EMBL" id="QTV06314.1"/>
    </source>
</evidence>
<dbReference type="EMBL" id="CP072842">
    <property type="protein sequence ID" value="QTV06314.1"/>
    <property type="molecule type" value="Genomic_DNA"/>
</dbReference>
<reference evidence="2" key="2">
    <citation type="submission" date="2021-04" db="EMBL/GenBank/DDBJ databases">
        <title>Taxonomy of Flavobacteriaceae bacterium ZY171143.</title>
        <authorList>
            <person name="Li F."/>
        </authorList>
    </citation>
    <scope>NUCLEOTIDE SEQUENCE [LARGE SCALE GENOMIC DNA]</scope>
    <source>
        <strain evidence="2">ZY171143</strain>
    </source>
</reference>
<organism evidence="1 2">
    <name type="scientific">Faecalibacter bovis</name>
    <dbReference type="NCBI Taxonomy" id="2898187"/>
    <lineage>
        <taxon>Bacteria</taxon>
        <taxon>Pseudomonadati</taxon>
        <taxon>Bacteroidota</taxon>
        <taxon>Flavobacteriia</taxon>
        <taxon>Flavobacteriales</taxon>
        <taxon>Weeksellaceae</taxon>
        <taxon>Faecalibacter</taxon>
    </lineage>
</organism>
<evidence type="ECO:0008006" key="3">
    <source>
        <dbReference type="Google" id="ProtNLM"/>
    </source>
</evidence>
<evidence type="ECO:0000313" key="2">
    <source>
        <dbReference type="Proteomes" id="UP000672011"/>
    </source>
</evidence>
<dbReference type="PROSITE" id="PS51257">
    <property type="entry name" value="PROKAR_LIPOPROTEIN"/>
    <property type="match status" value="1"/>
</dbReference>
<name>A0ABX7XEG5_9FLAO</name>
<dbReference type="Proteomes" id="UP000672011">
    <property type="component" value="Chromosome"/>
</dbReference>
<proteinExistence type="predicted"/>
<accession>A0ABX7XEG5</accession>